<evidence type="ECO:0000313" key="8">
    <source>
        <dbReference type="Proteomes" id="UP000093267"/>
    </source>
</evidence>
<feature type="domain" description="Pyridoxamine kinase/Phosphomethylpyrimidine kinase" evidence="6">
    <location>
        <begin position="33"/>
        <end position="254"/>
    </location>
</feature>
<dbReference type="InterPro" id="IPR013749">
    <property type="entry name" value="PM/HMP-P_kinase-1"/>
</dbReference>
<dbReference type="AlphaFoldDB" id="A0A1B2IUV0"/>
<dbReference type="RefSeq" id="WP_065900973.1">
    <property type="nucleotide sequence ID" value="NZ_CP014912.1"/>
</dbReference>
<evidence type="ECO:0000259" key="6">
    <source>
        <dbReference type="Pfam" id="PF08543"/>
    </source>
</evidence>
<keyword evidence="8" id="KW-1185">Reference proteome</keyword>
<reference evidence="7 8" key="1">
    <citation type="submission" date="2016-03" db="EMBL/GenBank/DDBJ databases">
        <title>Pediococcus and Lactobacillus from brewery environment - whole genome sequencing and assembly.</title>
        <authorList>
            <person name="Behr J."/>
            <person name="Geissler A.J."/>
            <person name="Vogel R.F."/>
        </authorList>
    </citation>
    <scope>NUCLEOTIDE SEQUENCE [LARGE SCALE GENOMIC DNA]</scope>
    <source>
        <strain evidence="7 8">TMW 1.1995</strain>
    </source>
</reference>
<dbReference type="GO" id="GO:0008478">
    <property type="term" value="F:pyridoxal kinase activity"/>
    <property type="evidence" value="ECO:0007669"/>
    <property type="project" value="UniProtKB-EC"/>
</dbReference>
<dbReference type="EC" id="2.7.1.35" evidence="1"/>
<keyword evidence="3" id="KW-0547">Nucleotide-binding</keyword>
<dbReference type="KEGG" id="lpd:AYR62_02105"/>
<dbReference type="GO" id="GO:0009443">
    <property type="term" value="P:pyridoxal 5'-phosphate salvage"/>
    <property type="evidence" value="ECO:0007669"/>
    <property type="project" value="InterPro"/>
</dbReference>
<evidence type="ECO:0000256" key="2">
    <source>
        <dbReference type="ARBA" id="ARBA00022679"/>
    </source>
</evidence>
<dbReference type="Pfam" id="PF08543">
    <property type="entry name" value="Phos_pyr_kin"/>
    <property type="match status" value="1"/>
</dbReference>
<evidence type="ECO:0000256" key="3">
    <source>
        <dbReference type="ARBA" id="ARBA00022741"/>
    </source>
</evidence>
<dbReference type="PANTHER" id="PTHR10534">
    <property type="entry name" value="PYRIDOXAL KINASE"/>
    <property type="match status" value="1"/>
</dbReference>
<dbReference type="SUPFAM" id="SSF53613">
    <property type="entry name" value="Ribokinase-like"/>
    <property type="match status" value="1"/>
</dbReference>
<evidence type="ECO:0000256" key="5">
    <source>
        <dbReference type="ARBA" id="ARBA00022840"/>
    </source>
</evidence>
<keyword evidence="2" id="KW-0808">Transferase</keyword>
<accession>A0A1B2IUV0</accession>
<keyword evidence="4" id="KW-0418">Kinase</keyword>
<evidence type="ECO:0000313" key="7">
    <source>
        <dbReference type="EMBL" id="ANZ65823.1"/>
    </source>
</evidence>
<dbReference type="Gene3D" id="3.40.1190.20">
    <property type="match status" value="1"/>
</dbReference>
<evidence type="ECO:0000256" key="4">
    <source>
        <dbReference type="ARBA" id="ARBA00022777"/>
    </source>
</evidence>
<dbReference type="InterPro" id="IPR029056">
    <property type="entry name" value="Ribokinase-like"/>
</dbReference>
<dbReference type="GO" id="GO:0005829">
    <property type="term" value="C:cytosol"/>
    <property type="evidence" value="ECO:0007669"/>
    <property type="project" value="TreeGrafter"/>
</dbReference>
<dbReference type="Proteomes" id="UP000093267">
    <property type="component" value="Chromosome"/>
</dbReference>
<organism evidence="7 8">
    <name type="scientific">Secundilactobacillus paracollinoides</name>
    <dbReference type="NCBI Taxonomy" id="240427"/>
    <lineage>
        <taxon>Bacteria</taxon>
        <taxon>Bacillati</taxon>
        <taxon>Bacillota</taxon>
        <taxon>Bacilli</taxon>
        <taxon>Lactobacillales</taxon>
        <taxon>Lactobacillaceae</taxon>
        <taxon>Secundilactobacillus</taxon>
    </lineage>
</organism>
<name>A0A1B2IUV0_9LACO</name>
<protein>
    <recommendedName>
        <fullName evidence="1">pyridoxal kinase</fullName>
        <ecNumber evidence="1">2.7.1.35</ecNumber>
    </recommendedName>
</protein>
<dbReference type="InterPro" id="IPR004625">
    <property type="entry name" value="PyrdxlKinase"/>
</dbReference>
<gene>
    <name evidence="7" type="ORF">AYR63_00835</name>
</gene>
<dbReference type="GO" id="GO:0005524">
    <property type="term" value="F:ATP binding"/>
    <property type="evidence" value="ECO:0007669"/>
    <property type="project" value="UniProtKB-KW"/>
</dbReference>
<dbReference type="STRING" id="240427.AYR62_02105"/>
<keyword evidence="5" id="KW-0067">ATP-binding</keyword>
<dbReference type="PANTHER" id="PTHR10534:SF2">
    <property type="entry name" value="PYRIDOXAL KINASE"/>
    <property type="match status" value="1"/>
</dbReference>
<evidence type="ECO:0000256" key="1">
    <source>
        <dbReference type="ARBA" id="ARBA00012104"/>
    </source>
</evidence>
<proteinExistence type="predicted"/>
<dbReference type="OrthoDB" id="9800808at2"/>
<sequence>MAEMTGDRPFLVAEDLSAVGSMSLGVAGPILAACDVATALVPTQLLSTQTEGFDTPAKQSSANWLEAVLAHWTQVGIRPQAGLIGYLGDATLVTTLKRYLRTRKLSWLVLDPVMADDGVLYPGLPADYVVQMQTLVTEASIITPNWTELQLLIGQTPVASATRQQVRTAVDQLWQGGNPDLKVVVTGITVGDQVRTMWFAHGTDHVIDTRKRPGHFYGSGDVFTAVLSGSLATGLSFDQSVRRAVTGTAIALDQTAKEVTDRRFGMRLSHLLRFLNTPRPV</sequence>
<dbReference type="EMBL" id="CP014924">
    <property type="protein sequence ID" value="ANZ65823.1"/>
    <property type="molecule type" value="Genomic_DNA"/>
</dbReference>